<keyword evidence="4 5" id="KW-0648">Protein biosynthesis</keyword>
<dbReference type="SMART" id="SM00088">
    <property type="entry name" value="PINT"/>
    <property type="match status" value="1"/>
</dbReference>
<name>A0AAD5YY50_9AGAR</name>
<dbReference type="InterPro" id="IPR040750">
    <property type="entry name" value="eIF3m_C_helix"/>
</dbReference>
<evidence type="ECO:0000256" key="3">
    <source>
        <dbReference type="ARBA" id="ARBA00022540"/>
    </source>
</evidence>
<accession>A0AAD5YY50</accession>
<dbReference type="GO" id="GO:0001732">
    <property type="term" value="P:formation of cytoplasmic translation initiation complex"/>
    <property type="evidence" value="ECO:0007669"/>
    <property type="project" value="UniProtKB-UniRule"/>
</dbReference>
<feature type="domain" description="PCI" evidence="6">
    <location>
        <begin position="204"/>
        <end position="367"/>
    </location>
</feature>
<evidence type="ECO:0000313" key="7">
    <source>
        <dbReference type="EMBL" id="KAJ3572262.1"/>
    </source>
</evidence>
<comment type="subunit">
    <text evidence="5">Component of the eukaryotic translation initiation factor 3 (eIF-3) complex.</text>
</comment>
<keyword evidence="2 5" id="KW-0963">Cytoplasm</keyword>
<evidence type="ECO:0000259" key="6">
    <source>
        <dbReference type="PROSITE" id="PS50250"/>
    </source>
</evidence>
<dbReference type="Pfam" id="PF01399">
    <property type="entry name" value="PCI"/>
    <property type="match status" value="1"/>
</dbReference>
<evidence type="ECO:0000313" key="8">
    <source>
        <dbReference type="Proteomes" id="UP001213000"/>
    </source>
</evidence>
<comment type="function">
    <text evidence="5">Component of the eukaryotic translation initiation factor 3 (eIF-3) complex, which is involved in protein synthesis of a specialized repertoire of mRNAs and, together with other initiation factors, stimulates binding of mRNA and methionyl-tRNAi to the 40S ribosome. The eIF-3 complex specifically targets and initiates translation of a subset of mRNAs involved in cell proliferation.</text>
</comment>
<dbReference type="InterPro" id="IPR000717">
    <property type="entry name" value="PCI_dom"/>
</dbReference>
<comment type="caution">
    <text evidence="7">The sequence shown here is derived from an EMBL/GenBank/DDBJ whole genome shotgun (WGS) entry which is preliminary data.</text>
</comment>
<dbReference type="GO" id="GO:0071541">
    <property type="term" value="C:eukaryotic translation initiation factor 3 complex, eIF3m"/>
    <property type="evidence" value="ECO:0007669"/>
    <property type="project" value="UniProtKB-UniRule"/>
</dbReference>
<dbReference type="Pfam" id="PF18005">
    <property type="entry name" value="eIF3m_C_helix"/>
    <property type="match status" value="1"/>
</dbReference>
<dbReference type="PROSITE" id="PS50250">
    <property type="entry name" value="PCI"/>
    <property type="match status" value="1"/>
</dbReference>
<protein>
    <recommendedName>
        <fullName evidence="5">Eukaryotic translation initiation factor 3 subunit M</fullName>
        <shortName evidence="5">eIF3m</shortName>
    </recommendedName>
</protein>
<dbReference type="InterPro" id="IPR045237">
    <property type="entry name" value="COPS7/eIF3m"/>
</dbReference>
<organism evidence="7 8">
    <name type="scientific">Leucocoprinus birnbaumii</name>
    <dbReference type="NCBI Taxonomy" id="56174"/>
    <lineage>
        <taxon>Eukaryota</taxon>
        <taxon>Fungi</taxon>
        <taxon>Dikarya</taxon>
        <taxon>Basidiomycota</taxon>
        <taxon>Agaricomycotina</taxon>
        <taxon>Agaricomycetes</taxon>
        <taxon>Agaricomycetidae</taxon>
        <taxon>Agaricales</taxon>
        <taxon>Agaricineae</taxon>
        <taxon>Agaricaceae</taxon>
        <taxon>Leucocoprinus</taxon>
    </lineage>
</organism>
<proteinExistence type="inferred from homology"/>
<sequence>MANTTDSVAIFSEGTFEEQILELVEFVARSQPEDARASFIASFQDDLKTAEDQTPLAEDETRRRAVFVKLLAEIKQLGEGSDKEIEGFFNLVFSHLFTLWSVSSPEVKEYLNTLLQVISSGPTERTSTKFRIQSNLFNAIPQTSPLRLTVYTVILNLASTTEQLETLRLQRSTVEKWLTEWQISPEEKSAFLKSLLDAFTSADQASTAYEYHLSYVRSLPSNSPAAQAAAVELISAALRLPNLFDFDPLFKLDAVIAIKGHDLFSLLQVFLNGGIPDLKQWQASHPGVAEKYNLSNTELERKMRLLTLAALGFKNVGQNLPYSKIAEALEVDVSEVEKWVIDIIRAGLLWGKLSQTTQSLYVVRSSVRTFEKEQWEVLEKRILAWKSGLQGVMEVVNNAKRMAGHVPAQVASSA</sequence>
<evidence type="ECO:0000256" key="2">
    <source>
        <dbReference type="ARBA" id="ARBA00022490"/>
    </source>
</evidence>
<comment type="similarity">
    <text evidence="1">Belongs to the CSN7/EIF3M family. CSN7 subfamily.</text>
</comment>
<reference evidence="7" key="1">
    <citation type="submission" date="2022-07" db="EMBL/GenBank/DDBJ databases">
        <title>Genome Sequence of Leucocoprinus birnbaumii.</title>
        <authorList>
            <person name="Buettner E."/>
        </authorList>
    </citation>
    <scope>NUCLEOTIDE SEQUENCE</scope>
    <source>
        <strain evidence="7">VT141</strain>
    </source>
</reference>
<dbReference type="InterPro" id="IPR027528">
    <property type="entry name" value="eIF3m"/>
</dbReference>
<dbReference type="Proteomes" id="UP001213000">
    <property type="component" value="Unassembled WGS sequence"/>
</dbReference>
<dbReference type="GO" id="GO:0016282">
    <property type="term" value="C:eukaryotic 43S preinitiation complex"/>
    <property type="evidence" value="ECO:0007669"/>
    <property type="project" value="UniProtKB-UniRule"/>
</dbReference>
<evidence type="ECO:0000256" key="1">
    <source>
        <dbReference type="ARBA" id="ARBA00008482"/>
    </source>
</evidence>
<dbReference type="GO" id="GO:0003743">
    <property type="term" value="F:translation initiation factor activity"/>
    <property type="evidence" value="ECO:0007669"/>
    <property type="project" value="UniProtKB-UniRule"/>
</dbReference>
<dbReference type="PANTHER" id="PTHR15350">
    <property type="entry name" value="COP9 SIGNALOSOME COMPLEX SUBUNIT 7/DENDRITIC CELL PROTEIN GA17"/>
    <property type="match status" value="1"/>
</dbReference>
<evidence type="ECO:0000256" key="4">
    <source>
        <dbReference type="ARBA" id="ARBA00022917"/>
    </source>
</evidence>
<evidence type="ECO:0000256" key="5">
    <source>
        <dbReference type="HAMAP-Rule" id="MF_03012"/>
    </source>
</evidence>
<dbReference type="AlphaFoldDB" id="A0AAD5YY50"/>
<dbReference type="PANTHER" id="PTHR15350:SF2">
    <property type="entry name" value="EUKARYOTIC TRANSLATION INITIATION FACTOR 3 SUBUNIT M"/>
    <property type="match status" value="1"/>
</dbReference>
<keyword evidence="3 5" id="KW-0396">Initiation factor</keyword>
<comment type="subcellular location">
    <subcellularLocation>
        <location evidence="5">Cytoplasm</location>
    </subcellularLocation>
</comment>
<comment type="similarity">
    <text evidence="5">Belongs to the eIF-3 subunit M family.</text>
</comment>
<dbReference type="HAMAP" id="MF_03012">
    <property type="entry name" value="eIF3m"/>
    <property type="match status" value="1"/>
</dbReference>
<dbReference type="GO" id="GO:0033290">
    <property type="term" value="C:eukaryotic 48S preinitiation complex"/>
    <property type="evidence" value="ECO:0007669"/>
    <property type="project" value="UniProtKB-UniRule"/>
</dbReference>
<keyword evidence="8" id="KW-1185">Reference proteome</keyword>
<dbReference type="EMBL" id="JANIEX010000149">
    <property type="protein sequence ID" value="KAJ3572262.1"/>
    <property type="molecule type" value="Genomic_DNA"/>
</dbReference>
<gene>
    <name evidence="7" type="ORF">NP233_g3202</name>
</gene>